<organism evidence="1 2">
    <name type="scientific">Streptomyces antimicrobicus</name>
    <dbReference type="NCBI Taxonomy" id="2883108"/>
    <lineage>
        <taxon>Bacteria</taxon>
        <taxon>Bacillati</taxon>
        <taxon>Actinomycetota</taxon>
        <taxon>Actinomycetes</taxon>
        <taxon>Kitasatosporales</taxon>
        <taxon>Streptomycetaceae</taxon>
        <taxon>Streptomyces</taxon>
    </lineage>
</organism>
<reference evidence="1 2" key="1">
    <citation type="submission" date="2021-10" db="EMBL/GenBank/DDBJ databases">
        <title>Streptomyces sp. strain SMC 277, a novel streptomycete isolated from soil.</title>
        <authorList>
            <person name="Chanama M."/>
        </authorList>
    </citation>
    <scope>NUCLEOTIDE SEQUENCE [LARGE SCALE GENOMIC DNA]</scope>
    <source>
        <strain evidence="1 2">SMC 277</strain>
    </source>
</reference>
<dbReference type="InterPro" id="IPR007995">
    <property type="entry name" value="DUF742"/>
</dbReference>
<protein>
    <submittedName>
        <fullName evidence="1">DUF742 domain-containing protein</fullName>
    </submittedName>
</protein>
<name>A0ABS8B589_9ACTN</name>
<dbReference type="EMBL" id="JAJAUY010000028">
    <property type="protein sequence ID" value="MCB5179762.1"/>
    <property type="molecule type" value="Genomic_DNA"/>
</dbReference>
<dbReference type="Pfam" id="PF05331">
    <property type="entry name" value="DUF742"/>
    <property type="match status" value="1"/>
</dbReference>
<dbReference type="Proteomes" id="UP001199054">
    <property type="component" value="Unassembled WGS sequence"/>
</dbReference>
<dbReference type="PANTHER" id="PTHR36221">
    <property type="entry name" value="DUF742 DOMAIN-CONTAINING PROTEIN"/>
    <property type="match status" value="1"/>
</dbReference>
<dbReference type="RefSeq" id="WP_226726652.1">
    <property type="nucleotide sequence ID" value="NZ_JAJAUY010000028.1"/>
</dbReference>
<dbReference type="PANTHER" id="PTHR36221:SF1">
    <property type="entry name" value="DUF742 DOMAIN-CONTAINING PROTEIN"/>
    <property type="match status" value="1"/>
</dbReference>
<accession>A0ABS8B589</accession>
<gene>
    <name evidence="1" type="ORF">LG632_10255</name>
</gene>
<evidence type="ECO:0000313" key="2">
    <source>
        <dbReference type="Proteomes" id="UP001199054"/>
    </source>
</evidence>
<keyword evidence="2" id="KW-1185">Reference proteome</keyword>
<evidence type="ECO:0000313" key="1">
    <source>
        <dbReference type="EMBL" id="MCB5179762.1"/>
    </source>
</evidence>
<sequence>MRPYTATSGRTRPDVALDLLSLVSATGVRPRTALGPEHSHVLRLCAAAAAPSVAEVAAQLRLPAVVTKVLLGDLMRYGAVTARAPRFLNDPADDLTLLRAVLDGLRRRL</sequence>
<comment type="caution">
    <text evidence="1">The sequence shown here is derived from an EMBL/GenBank/DDBJ whole genome shotgun (WGS) entry which is preliminary data.</text>
</comment>
<proteinExistence type="predicted"/>